<dbReference type="Gene3D" id="2.60.120.10">
    <property type="entry name" value="Jelly Rolls"/>
    <property type="match status" value="1"/>
</dbReference>
<protein>
    <submittedName>
        <fullName evidence="3">Uncharacterized protein</fullName>
    </submittedName>
</protein>
<dbReference type="InterPro" id="IPR014710">
    <property type="entry name" value="RmlC-like_jellyroll"/>
</dbReference>
<evidence type="ECO:0000256" key="1">
    <source>
        <dbReference type="ARBA" id="ARBA00022676"/>
    </source>
</evidence>
<reference evidence="3 4" key="1">
    <citation type="submission" date="2016-10" db="EMBL/GenBank/DDBJ databases">
        <authorList>
            <person name="de Groot N.N."/>
        </authorList>
    </citation>
    <scope>NUCLEOTIDE SEQUENCE [LARGE SCALE GENOMIC DNA]</scope>
    <source>
        <strain evidence="3 4">DSM 19033</strain>
    </source>
</reference>
<dbReference type="GO" id="GO:0005829">
    <property type="term" value="C:cytosol"/>
    <property type="evidence" value="ECO:0007669"/>
    <property type="project" value="TreeGrafter"/>
</dbReference>
<proteinExistence type="predicted"/>
<dbReference type="RefSeq" id="WP_090559337.1">
    <property type="nucleotide sequence ID" value="NZ_FNRA01000012.1"/>
</dbReference>
<dbReference type="GO" id="GO:0016154">
    <property type="term" value="F:pyrimidine-nucleoside phosphorylase activity"/>
    <property type="evidence" value="ECO:0007669"/>
    <property type="project" value="TreeGrafter"/>
</dbReference>
<dbReference type="EMBL" id="FNRA01000012">
    <property type="protein sequence ID" value="SEB14746.1"/>
    <property type="molecule type" value="Genomic_DNA"/>
</dbReference>
<organism evidence="3 4">
    <name type="scientific">Pedobacter hartonius</name>
    <dbReference type="NCBI Taxonomy" id="425514"/>
    <lineage>
        <taxon>Bacteria</taxon>
        <taxon>Pseudomonadati</taxon>
        <taxon>Bacteroidota</taxon>
        <taxon>Sphingobacteriia</taxon>
        <taxon>Sphingobacteriales</taxon>
        <taxon>Sphingobacteriaceae</taxon>
        <taxon>Pedobacter</taxon>
    </lineage>
</organism>
<evidence type="ECO:0000256" key="2">
    <source>
        <dbReference type="ARBA" id="ARBA00022679"/>
    </source>
</evidence>
<dbReference type="Proteomes" id="UP000198850">
    <property type="component" value="Unassembled WGS sequence"/>
</dbReference>
<keyword evidence="4" id="KW-1185">Reference proteome</keyword>
<keyword evidence="2" id="KW-0808">Transferase</keyword>
<keyword evidence="1" id="KW-0328">Glycosyltransferase</keyword>
<dbReference type="GO" id="GO:0004731">
    <property type="term" value="F:purine-nucleoside phosphorylase activity"/>
    <property type="evidence" value="ECO:0007669"/>
    <property type="project" value="TreeGrafter"/>
</dbReference>
<evidence type="ECO:0000313" key="3">
    <source>
        <dbReference type="EMBL" id="SEB14746.1"/>
    </source>
</evidence>
<name>A0A1H4GZ14_9SPHI</name>
<dbReference type="STRING" id="425514.SAMN05443550_11263"/>
<dbReference type="PANTHER" id="PTHR36540">
    <property type="entry name" value="PYRIMIDINE/PURINE NUCLEOSIDE PHOSPHORYLASE"/>
    <property type="match status" value="1"/>
</dbReference>
<dbReference type="InterPro" id="IPR011051">
    <property type="entry name" value="RmlC_Cupin_sf"/>
</dbReference>
<dbReference type="OrthoDB" id="9793848at2"/>
<dbReference type="SUPFAM" id="SSF51182">
    <property type="entry name" value="RmlC-like cupins"/>
    <property type="match status" value="1"/>
</dbReference>
<dbReference type="AlphaFoldDB" id="A0A1H4GZ14"/>
<evidence type="ECO:0000313" key="4">
    <source>
        <dbReference type="Proteomes" id="UP000198850"/>
    </source>
</evidence>
<dbReference type="InterPro" id="IPR009664">
    <property type="entry name" value="Ppnp"/>
</dbReference>
<gene>
    <name evidence="3" type="ORF">SAMN05443550_11263</name>
</gene>
<accession>A0A1H4GZ14</accession>
<dbReference type="PANTHER" id="PTHR36540:SF1">
    <property type="entry name" value="PYRIMIDINE_PURINE NUCLEOSIDE PHOSPHORYLASE"/>
    <property type="match status" value="1"/>
</dbReference>
<sequence length="104" mass="11367">MSNSIKPSEADEAISHNVYFEGKVQSLGLETEKGKATLGVMKKGSYTFSTSSPEKMIIITGTLDVKLENAAYVKYQAQEEFDVPAGVSFDVKCDSDTAYLCYYG</sequence>
<dbReference type="Pfam" id="PF06865">
    <property type="entry name" value="Ppnp"/>
    <property type="match status" value="1"/>
</dbReference>